<reference evidence="2" key="1">
    <citation type="submission" date="2020-01" db="EMBL/GenBank/DDBJ databases">
        <authorList>
            <person name="Mishra B."/>
        </authorList>
    </citation>
    <scope>NUCLEOTIDE SEQUENCE [LARGE SCALE GENOMIC DNA]</scope>
</reference>
<evidence type="ECO:0000313" key="3">
    <source>
        <dbReference type="Proteomes" id="UP000467841"/>
    </source>
</evidence>
<gene>
    <name evidence="2" type="ORF">MERR_LOCUS10555</name>
</gene>
<dbReference type="Proteomes" id="UP000467841">
    <property type="component" value="Unassembled WGS sequence"/>
</dbReference>
<dbReference type="EMBL" id="CACVBM020000777">
    <property type="protein sequence ID" value="CAA7023320.1"/>
    <property type="molecule type" value="Genomic_DNA"/>
</dbReference>
<evidence type="ECO:0000313" key="2">
    <source>
        <dbReference type="EMBL" id="CAA7023320.1"/>
    </source>
</evidence>
<evidence type="ECO:0000256" key="1">
    <source>
        <dbReference type="SAM" id="MobiDB-lite"/>
    </source>
</evidence>
<accession>A0A6D2I5G6</accession>
<dbReference type="AlphaFoldDB" id="A0A6D2I5G6"/>
<feature type="compositionally biased region" description="Basic and acidic residues" evidence="1">
    <location>
        <begin position="22"/>
        <end position="53"/>
    </location>
</feature>
<keyword evidence="3" id="KW-1185">Reference proteome</keyword>
<comment type="caution">
    <text evidence="2">The sequence shown here is derived from an EMBL/GenBank/DDBJ whole genome shotgun (WGS) entry which is preliminary data.</text>
</comment>
<name>A0A6D2I5G6_9BRAS</name>
<sequence>MFRWITQERSSQFHHKTVGESTARRTSSEPNFREDTTDARTENLKDVKQPNKSRDVTKIRCSLRLFTEVYILAPKPQMSVQPFRYRFLNRDRRKNTRILRS</sequence>
<protein>
    <submittedName>
        <fullName evidence="2">Uncharacterized protein</fullName>
    </submittedName>
</protein>
<feature type="region of interest" description="Disordered" evidence="1">
    <location>
        <begin position="1"/>
        <end position="53"/>
    </location>
</feature>
<organism evidence="2 3">
    <name type="scientific">Microthlaspi erraticum</name>
    <dbReference type="NCBI Taxonomy" id="1685480"/>
    <lineage>
        <taxon>Eukaryota</taxon>
        <taxon>Viridiplantae</taxon>
        <taxon>Streptophyta</taxon>
        <taxon>Embryophyta</taxon>
        <taxon>Tracheophyta</taxon>
        <taxon>Spermatophyta</taxon>
        <taxon>Magnoliopsida</taxon>
        <taxon>eudicotyledons</taxon>
        <taxon>Gunneridae</taxon>
        <taxon>Pentapetalae</taxon>
        <taxon>rosids</taxon>
        <taxon>malvids</taxon>
        <taxon>Brassicales</taxon>
        <taxon>Brassicaceae</taxon>
        <taxon>Coluteocarpeae</taxon>
        <taxon>Microthlaspi</taxon>
    </lineage>
</organism>
<proteinExistence type="predicted"/>